<evidence type="ECO:0000313" key="4">
    <source>
        <dbReference type="Proteomes" id="UP000031518"/>
    </source>
</evidence>
<dbReference type="InterPro" id="IPR037133">
    <property type="entry name" value="THP_succinylTrfase_N_sf"/>
</dbReference>
<dbReference type="PANTHER" id="PTHR43300">
    <property type="entry name" value="ACETYLTRANSFERASE"/>
    <property type="match status" value="1"/>
</dbReference>
<dbReference type="EC" id="2.3.1.117" evidence="3"/>
<keyword evidence="4" id="KW-1185">Reference proteome</keyword>
<dbReference type="CDD" id="cd03350">
    <property type="entry name" value="LbH_THP_succinylT"/>
    <property type="match status" value="1"/>
</dbReference>
<dbReference type="InterPro" id="IPR050179">
    <property type="entry name" value="Trans_hexapeptide_repeat"/>
</dbReference>
<organism evidence="3 4">
    <name type="scientific">Pyrinomonas methylaliphatogenes</name>
    <dbReference type="NCBI Taxonomy" id="454194"/>
    <lineage>
        <taxon>Bacteria</taxon>
        <taxon>Pseudomonadati</taxon>
        <taxon>Acidobacteriota</taxon>
        <taxon>Blastocatellia</taxon>
        <taxon>Blastocatellales</taxon>
        <taxon>Pyrinomonadaceae</taxon>
        <taxon>Pyrinomonas</taxon>
    </lineage>
</organism>
<dbReference type="InterPro" id="IPR011004">
    <property type="entry name" value="Trimer_LpxA-like_sf"/>
</dbReference>
<dbReference type="Gene3D" id="2.160.10.10">
    <property type="entry name" value="Hexapeptide repeat proteins"/>
    <property type="match status" value="1"/>
</dbReference>
<evidence type="ECO:0000256" key="1">
    <source>
        <dbReference type="ARBA" id="ARBA00007274"/>
    </source>
</evidence>
<sequence length="286" mass="31057">MAQAEGRVAMLRQRIETLAASEKQKFSEADRALFEEFKAALGRGEIRAAERGDDGAWRAHVWVKQGILLGFRMGALVEMSPHDRSLRFFDKDTYPIKALTLQDRVRIVPGGSSIRDGAYVAPGVVCMPPMYINVGAYVDEGTMIDSHALVGSCAQIGKRVHLSAAAQIGGVLEPVGALPVIIEDEVLIGGGCGVYEGTIVRRRAVLAPGVVLTGSTPVYDLVRGQIYRRTAERPLEIPEGAVVVPGARAIASERGRDWGLSLYAPIIVKYRDEKTDAAVQLEDYLR</sequence>
<evidence type="ECO:0000259" key="2">
    <source>
        <dbReference type="Pfam" id="PF14805"/>
    </source>
</evidence>
<feature type="domain" description="Tetrahydrodipicolinate-N-succinyltransferase chain A" evidence="2">
    <location>
        <begin position="23"/>
        <end position="73"/>
    </location>
</feature>
<protein>
    <submittedName>
        <fullName evidence="3">2,3,4,5-tetrahydropyridine-2,6-dicarboxylate N-succinyltransferase</fullName>
        <ecNumber evidence="3">2.3.1.117</ecNumber>
    </submittedName>
</protein>
<keyword evidence="3" id="KW-0808">Transferase</keyword>
<dbReference type="AlphaFoldDB" id="A0A0B6WW93"/>
<keyword evidence="3" id="KW-0012">Acyltransferase</keyword>
<dbReference type="InterPro" id="IPR001451">
    <property type="entry name" value="Hexapep"/>
</dbReference>
<dbReference type="EMBL" id="CBXV010000004">
    <property type="protein sequence ID" value="CDM65366.1"/>
    <property type="molecule type" value="Genomic_DNA"/>
</dbReference>
<dbReference type="GO" id="GO:0008666">
    <property type="term" value="F:2,3,4,5-tetrahydropyridine-2,6-dicarboxylate N-succinyltransferase activity"/>
    <property type="evidence" value="ECO:0007669"/>
    <property type="project" value="UniProtKB-EC"/>
</dbReference>
<comment type="similarity">
    <text evidence="1">Belongs to the transferase hexapeptide repeat family.</text>
</comment>
<reference evidence="3 4" key="2">
    <citation type="submission" date="2015-01" db="EMBL/GenBank/DDBJ databases">
        <title>Complete genome sequence of Pyrinomonas methylaliphatogenes type strain K22T.</title>
        <authorList>
            <person name="Lee K.C.Y."/>
            <person name="Power J.F."/>
            <person name="Dunfield P.F."/>
            <person name="Morgan X.C."/>
            <person name="Huttenhower C."/>
            <person name="Stott M.B."/>
        </authorList>
    </citation>
    <scope>NUCLEOTIDE SEQUENCE [LARGE SCALE GENOMIC DNA]</scope>
    <source>
        <strain evidence="3 4">K22</strain>
    </source>
</reference>
<dbReference type="NCBIfam" id="NF008808">
    <property type="entry name" value="PRK11830.1"/>
    <property type="match status" value="1"/>
</dbReference>
<dbReference type="STRING" id="454194.PYK22_01365"/>
<reference evidence="3 4" key="1">
    <citation type="submission" date="2013-12" db="EMBL/GenBank/DDBJ databases">
        <authorList>
            <person name="Stott M."/>
        </authorList>
    </citation>
    <scope>NUCLEOTIDE SEQUENCE [LARGE SCALE GENOMIC DNA]</scope>
    <source>
        <strain evidence="3 4">K22</strain>
    </source>
</reference>
<accession>A0A0B6WW93</accession>
<dbReference type="Pfam" id="PF14602">
    <property type="entry name" value="Hexapep_2"/>
    <property type="match status" value="1"/>
</dbReference>
<dbReference type="Proteomes" id="UP000031518">
    <property type="component" value="Unassembled WGS sequence"/>
</dbReference>
<dbReference type="Pfam" id="PF14805">
    <property type="entry name" value="THDPS_N_2"/>
    <property type="match status" value="1"/>
</dbReference>
<gene>
    <name evidence="3" type="ORF">PYK22_01365</name>
</gene>
<dbReference type="PANTHER" id="PTHR43300:SF10">
    <property type="entry name" value="2,3,4,5-TETRAHYDROPYRIDINE-2,6-DICARBOXYLATE N-ACETYLTRANSFERASE"/>
    <property type="match status" value="1"/>
</dbReference>
<proteinExistence type="inferred from homology"/>
<dbReference type="SUPFAM" id="SSF51161">
    <property type="entry name" value="Trimeric LpxA-like enzymes"/>
    <property type="match status" value="1"/>
</dbReference>
<name>A0A0B6WW93_9BACT</name>
<dbReference type="InterPro" id="IPR023180">
    <property type="entry name" value="THP_succinylTrfase_dom1"/>
</dbReference>
<evidence type="ECO:0000313" key="3">
    <source>
        <dbReference type="EMBL" id="CDM65366.1"/>
    </source>
</evidence>
<dbReference type="Gene3D" id="1.10.166.10">
    <property type="entry name" value="Tetrahydrodipicolinate-N-succinyltransferase, N-terminal domain"/>
    <property type="match status" value="1"/>
</dbReference>